<evidence type="ECO:0000259" key="7">
    <source>
        <dbReference type="Pfam" id="PF00171"/>
    </source>
</evidence>
<dbReference type="Gene3D" id="3.40.605.10">
    <property type="entry name" value="Aldehyde Dehydrogenase, Chain A, domain 1"/>
    <property type="match status" value="1"/>
</dbReference>
<evidence type="ECO:0000256" key="6">
    <source>
        <dbReference type="RuleBase" id="RU003345"/>
    </source>
</evidence>
<keyword evidence="4" id="KW-0520">NAD</keyword>
<evidence type="ECO:0000256" key="2">
    <source>
        <dbReference type="ARBA" id="ARBA00011881"/>
    </source>
</evidence>
<dbReference type="InterPro" id="IPR016163">
    <property type="entry name" value="Ald_DH_C"/>
</dbReference>
<accession>A0A1J5TJR6</accession>
<evidence type="ECO:0000313" key="8">
    <source>
        <dbReference type="EMBL" id="OIR21209.1"/>
    </source>
</evidence>
<dbReference type="PANTHER" id="PTHR43720:SF2">
    <property type="entry name" value="2-AMINOMUCONIC SEMIALDEHYDE DEHYDROGENASE"/>
    <property type="match status" value="1"/>
</dbReference>
<dbReference type="PROSITE" id="PS00687">
    <property type="entry name" value="ALDEHYDE_DEHYDR_GLU"/>
    <property type="match status" value="1"/>
</dbReference>
<reference evidence="8 9" key="1">
    <citation type="submission" date="2016-08" db="EMBL/GenBank/DDBJ databases">
        <title>New Insights into Marine Group III Euryarchaeota, from dark to light.</title>
        <authorList>
            <person name="Haro-Moreno J.M."/>
            <person name="Rodriguez-Valera F."/>
            <person name="Lopez-Garcia P."/>
            <person name="Moreira D."/>
            <person name="Martin-Cuadrado A.B."/>
        </authorList>
    </citation>
    <scope>NUCLEOTIDE SEQUENCE [LARGE SCALE GENOMIC DNA]</scope>
    <source>
        <strain evidence="8">CG-Epi1</strain>
    </source>
</reference>
<comment type="subunit">
    <text evidence="2">Homotetramer.</text>
</comment>
<keyword evidence="3 6" id="KW-0560">Oxidoreductase</keyword>
<dbReference type="PROSITE" id="PS00070">
    <property type="entry name" value="ALDEHYDE_DEHYDR_CYS"/>
    <property type="match status" value="1"/>
</dbReference>
<dbReference type="GO" id="GO:0016620">
    <property type="term" value="F:oxidoreductase activity, acting on the aldehyde or oxo group of donors, NAD or NADP as acceptor"/>
    <property type="evidence" value="ECO:0007669"/>
    <property type="project" value="InterPro"/>
</dbReference>
<feature type="active site" evidence="5">
    <location>
        <position position="245"/>
    </location>
</feature>
<sequence>MIKVQNYVNGNFVSTEETIEDINPATGKIIANIPRSKPDDVQKAVLAADNAREYWSNLNLEDRRVWLGKIADALESRAEEIAKLESLDTGKPIKLARAVDASRSVANFRFFAEFSKDFVGETFEMDDATNHVIYKPVGVAGLITPWNLPLYLLSWKIAPAIVMGNTVVAKPSELTPLTANLLAEVIHEIGLPQGVVNIVHGLGHEAGQTIVSHPKVNLISFTGGTITGKKVAETAAPMFKKLSLELGGKNATIVLDDVNIDRAIPEIARSGFLNQGQVCLCGSRILISHKIWDEFVEKFVTYIKSMKVGDPSSDDSDLGALVSFSHRDKVESYIHLAQREGGEILCGGKIPNLDSPFDKGAFLEPTVVSNLDYQSRTSNEEIFGPVVTLHQFKTDDEAIEMANCTDYGLAGSVWTSDSTRGKELAEKIETGMVWVNTWLHRDLRVPFGGVKDSGVGTEGGRWSLSFFSQPVNICVKE</sequence>
<dbReference type="Proteomes" id="UP000183080">
    <property type="component" value="Unassembled WGS sequence"/>
</dbReference>
<dbReference type="InterPro" id="IPR016161">
    <property type="entry name" value="Ald_DH/histidinol_DH"/>
</dbReference>
<dbReference type="InterPro" id="IPR016160">
    <property type="entry name" value="Ald_DH_CS_CYS"/>
</dbReference>
<dbReference type="InterPro" id="IPR029510">
    <property type="entry name" value="Ald_DH_CS_GLU"/>
</dbReference>
<comment type="similarity">
    <text evidence="1 6">Belongs to the aldehyde dehydrogenase family.</text>
</comment>
<dbReference type="InterPro" id="IPR016162">
    <property type="entry name" value="Ald_DH_N"/>
</dbReference>
<dbReference type="FunFam" id="3.40.309.10:FF:000012">
    <property type="entry name" value="Betaine aldehyde dehydrogenase"/>
    <property type="match status" value="1"/>
</dbReference>
<evidence type="ECO:0000256" key="4">
    <source>
        <dbReference type="ARBA" id="ARBA00023027"/>
    </source>
</evidence>
<dbReference type="Gene3D" id="3.40.309.10">
    <property type="entry name" value="Aldehyde Dehydrogenase, Chain A, domain 2"/>
    <property type="match status" value="1"/>
</dbReference>
<comment type="caution">
    <text evidence="8">The sequence shown here is derived from an EMBL/GenBank/DDBJ whole genome shotgun (WGS) entry which is preliminary data.</text>
</comment>
<dbReference type="InterPro" id="IPR015590">
    <property type="entry name" value="Aldehyde_DH_dom"/>
</dbReference>
<dbReference type="PANTHER" id="PTHR43720">
    <property type="entry name" value="2-AMINOMUCONIC SEMIALDEHYDE DEHYDROGENASE"/>
    <property type="match status" value="1"/>
</dbReference>
<evidence type="ECO:0000256" key="3">
    <source>
        <dbReference type="ARBA" id="ARBA00023002"/>
    </source>
</evidence>
<proteinExistence type="inferred from homology"/>
<feature type="domain" description="Aldehyde dehydrogenase" evidence="7">
    <location>
        <begin position="15"/>
        <end position="470"/>
    </location>
</feature>
<protein>
    <submittedName>
        <fullName evidence="8">2-hydroxymuconic semialdehyde dehydrogenase</fullName>
    </submittedName>
</protein>
<name>A0A1J5TJR6_9ARCH</name>
<evidence type="ECO:0000313" key="9">
    <source>
        <dbReference type="Proteomes" id="UP000183080"/>
    </source>
</evidence>
<dbReference type="FunFam" id="3.40.605.10:FF:000007">
    <property type="entry name" value="NAD/NADP-dependent betaine aldehyde dehydrogenase"/>
    <property type="match status" value="1"/>
</dbReference>
<dbReference type="SUPFAM" id="SSF53720">
    <property type="entry name" value="ALDH-like"/>
    <property type="match status" value="1"/>
</dbReference>
<dbReference type="EMBL" id="MIZA01000001">
    <property type="protein sequence ID" value="OIR21209.1"/>
    <property type="molecule type" value="Genomic_DNA"/>
</dbReference>
<dbReference type="AlphaFoldDB" id="A0A1J5TJR6"/>
<organism evidence="8 9">
    <name type="scientific">Marine Group III euryarchaeote CG-Epi1</name>
    <dbReference type="NCBI Taxonomy" id="1888995"/>
    <lineage>
        <taxon>Archaea</taxon>
        <taxon>Methanobacteriati</taxon>
        <taxon>Thermoplasmatota</taxon>
        <taxon>Thermoplasmata</taxon>
        <taxon>Candidatus Thermoprofundales</taxon>
    </lineage>
</organism>
<dbReference type="STRING" id="1888995.BD935_00290"/>
<gene>
    <name evidence="8" type="ORF">BD935_00290</name>
</gene>
<dbReference type="CDD" id="cd07093">
    <property type="entry name" value="ALDH_F8_HMSADH"/>
    <property type="match status" value="1"/>
</dbReference>
<evidence type="ECO:0000256" key="5">
    <source>
        <dbReference type="PROSITE-ProRule" id="PRU10007"/>
    </source>
</evidence>
<dbReference type="Pfam" id="PF00171">
    <property type="entry name" value="Aldedh"/>
    <property type="match status" value="1"/>
</dbReference>
<evidence type="ECO:0000256" key="1">
    <source>
        <dbReference type="ARBA" id="ARBA00009986"/>
    </source>
</evidence>